<feature type="region of interest" description="Disordered" evidence="1">
    <location>
        <begin position="29"/>
        <end position="99"/>
    </location>
</feature>
<keyword evidence="2" id="KW-0472">Membrane</keyword>
<dbReference type="EMBL" id="BMEV01000030">
    <property type="protein sequence ID" value="GFZ76752.1"/>
    <property type="molecule type" value="Genomic_DNA"/>
</dbReference>
<keyword evidence="4" id="KW-1185">Reference proteome</keyword>
<keyword evidence="2" id="KW-0812">Transmembrane</keyword>
<evidence type="ECO:0000256" key="2">
    <source>
        <dbReference type="SAM" id="Phobius"/>
    </source>
</evidence>
<evidence type="ECO:0000256" key="1">
    <source>
        <dbReference type="SAM" id="MobiDB-lite"/>
    </source>
</evidence>
<dbReference type="Proteomes" id="UP000602050">
    <property type="component" value="Unassembled WGS sequence"/>
</dbReference>
<feature type="transmembrane region" description="Helical" evidence="2">
    <location>
        <begin position="12"/>
        <end position="29"/>
    </location>
</feature>
<evidence type="ECO:0000313" key="4">
    <source>
        <dbReference type="Proteomes" id="UP000602050"/>
    </source>
</evidence>
<reference evidence="3" key="2">
    <citation type="submission" date="2020-09" db="EMBL/GenBank/DDBJ databases">
        <authorList>
            <person name="Sun Q."/>
            <person name="Zhou Y."/>
        </authorList>
    </citation>
    <scope>NUCLEOTIDE SEQUENCE</scope>
    <source>
        <strain evidence="3">CGMCC 1.12360</strain>
    </source>
</reference>
<keyword evidence="2" id="KW-1133">Transmembrane helix</keyword>
<organism evidence="3 4">
    <name type="scientific">Compostibacillus humi</name>
    <dbReference type="NCBI Taxonomy" id="1245525"/>
    <lineage>
        <taxon>Bacteria</taxon>
        <taxon>Bacillati</taxon>
        <taxon>Bacillota</taxon>
        <taxon>Bacilli</taxon>
        <taxon>Bacillales</taxon>
        <taxon>Bacillaceae</taxon>
        <taxon>Compostibacillus</taxon>
    </lineage>
</organism>
<dbReference type="AlphaFoldDB" id="A0A8J2XEY7"/>
<proteinExistence type="predicted"/>
<reference evidence="3" key="1">
    <citation type="journal article" date="2014" name="Int. J. Syst. Evol. Microbiol.">
        <title>Complete genome sequence of Corynebacterium casei LMG S-19264T (=DSM 44701T), isolated from a smear-ripened cheese.</title>
        <authorList>
            <consortium name="US DOE Joint Genome Institute (JGI-PGF)"/>
            <person name="Walter F."/>
            <person name="Albersmeier A."/>
            <person name="Kalinowski J."/>
            <person name="Ruckert C."/>
        </authorList>
    </citation>
    <scope>NUCLEOTIDE SEQUENCE</scope>
    <source>
        <strain evidence="3">CGMCC 1.12360</strain>
    </source>
</reference>
<sequence>MSSGKKPIFKRWWFWLIVIILIIAFANGGEEGGDSTKQESVEEAEVTEEENVEEDTAEQAEEDADEEEEAAADNEEDSQKLTRENSSAEETTLNTGTFTVGEDISEGRYVITGDGSGNLFVYDGDFPVVNEILDPSGEFGVKSVTTDIKDGQQIEISGISNVTFTPAETSISNILTTGTWIVGLDIAPGRYDAAAPSGSGNFFVYDGSWPKVNEILDASGEFGVEKVTVDLEEGQIIEISGLNEVEFTEK</sequence>
<dbReference type="RefSeq" id="WP_188392076.1">
    <property type="nucleotide sequence ID" value="NZ_BMEV01000030.1"/>
</dbReference>
<gene>
    <name evidence="3" type="ORF">GCM10010978_18060</name>
</gene>
<protein>
    <submittedName>
        <fullName evidence="3">Uncharacterized protein</fullName>
    </submittedName>
</protein>
<feature type="compositionally biased region" description="Polar residues" evidence="1">
    <location>
        <begin position="84"/>
        <end position="98"/>
    </location>
</feature>
<name>A0A8J2XEY7_9BACI</name>
<feature type="compositionally biased region" description="Acidic residues" evidence="1">
    <location>
        <begin position="41"/>
        <end position="76"/>
    </location>
</feature>
<evidence type="ECO:0000313" key="3">
    <source>
        <dbReference type="EMBL" id="GFZ76752.1"/>
    </source>
</evidence>
<accession>A0A8J2XEY7</accession>
<comment type="caution">
    <text evidence="3">The sequence shown here is derived from an EMBL/GenBank/DDBJ whole genome shotgun (WGS) entry which is preliminary data.</text>
</comment>